<gene>
    <name evidence="3" type="ORF">QYM36_007428</name>
</gene>
<keyword evidence="2" id="KW-0472">Membrane</keyword>
<sequence>MTNDIHLFQEKSLKQILGMDTTPTPSEEIQSGISVLPLILGLTILFAVLVLGCFVLYKYILKKGNFGTDFDNPVYRKTTEERIVFLKRGSLRNGRPYVCYMPKEVYFALITAIYCLPVPTHPDLLQPIKVVIIDKANLSELIKTEETSPQRFSYYIIRHIQDTLDREFNESKNNPLNKDSPSILSENKIENIATPSITERLRTNEKIIQENTEQQDSNIREGDIQTNSSSGRFATQNTTDSSLKDSSTTTLNPEVNIFDLEKVKDEVLEDLTKADSITMNSSLKHISTAILNPKDNTFDLDLGKEEVFDDSTKGTGDKSNKILIIPEEQTTLRNGENWISSSNPLLLVNSNLTAIQEENKTEENNLQTIKNTEDNQMNIQENPDKSKDKMDLAVESSIQLPLQEYNDNRNILREAELVSISKPENDLHHNVPSFEIIELGNNSEESDIEEITPNDGDFGEKITISSVNPVIVEDYDEPQEETKTLEEVPLEQSLPPAFYDQDLRASRTIHGGRLRLENSIPILSANRHKFGYVVDDTGFRKYRVEEKTPEGYIVGEYGVLTHDSGHLRGVKYAAHGSAHPRLIYEALLKFLSL</sequence>
<dbReference type="Proteomes" id="UP001187531">
    <property type="component" value="Unassembled WGS sequence"/>
</dbReference>
<evidence type="ECO:0000256" key="2">
    <source>
        <dbReference type="SAM" id="Phobius"/>
    </source>
</evidence>
<feature type="region of interest" description="Disordered" evidence="1">
    <location>
        <begin position="210"/>
        <end position="249"/>
    </location>
</feature>
<dbReference type="EMBL" id="JAVRJZ010000001">
    <property type="protein sequence ID" value="KAK2726574.1"/>
    <property type="molecule type" value="Genomic_DNA"/>
</dbReference>
<evidence type="ECO:0000256" key="1">
    <source>
        <dbReference type="SAM" id="MobiDB-lite"/>
    </source>
</evidence>
<accession>A0AA88IE26</accession>
<keyword evidence="4" id="KW-1185">Reference proteome</keyword>
<keyword evidence="2" id="KW-1133">Transmembrane helix</keyword>
<comment type="caution">
    <text evidence="3">The sequence shown here is derived from an EMBL/GenBank/DDBJ whole genome shotgun (WGS) entry which is preliminary data.</text>
</comment>
<evidence type="ECO:0000313" key="4">
    <source>
        <dbReference type="Proteomes" id="UP001187531"/>
    </source>
</evidence>
<keyword evidence="2" id="KW-0812">Transmembrane</keyword>
<organism evidence="3 4">
    <name type="scientific">Artemia franciscana</name>
    <name type="common">Brine shrimp</name>
    <name type="synonym">Artemia sanfranciscana</name>
    <dbReference type="NCBI Taxonomy" id="6661"/>
    <lineage>
        <taxon>Eukaryota</taxon>
        <taxon>Metazoa</taxon>
        <taxon>Ecdysozoa</taxon>
        <taxon>Arthropoda</taxon>
        <taxon>Crustacea</taxon>
        <taxon>Branchiopoda</taxon>
        <taxon>Anostraca</taxon>
        <taxon>Artemiidae</taxon>
        <taxon>Artemia</taxon>
    </lineage>
</organism>
<feature type="compositionally biased region" description="Low complexity" evidence="1">
    <location>
        <begin position="238"/>
        <end position="249"/>
    </location>
</feature>
<proteinExistence type="predicted"/>
<reference evidence="3" key="1">
    <citation type="submission" date="2023-07" db="EMBL/GenBank/DDBJ databases">
        <title>Chromosome-level genome assembly of Artemia franciscana.</title>
        <authorList>
            <person name="Jo E."/>
        </authorList>
    </citation>
    <scope>NUCLEOTIDE SEQUENCE</scope>
    <source>
        <tissue evidence="3">Whole body</tissue>
    </source>
</reference>
<name>A0AA88IE26_ARTSF</name>
<feature type="transmembrane region" description="Helical" evidence="2">
    <location>
        <begin position="35"/>
        <end position="57"/>
    </location>
</feature>
<evidence type="ECO:0000313" key="3">
    <source>
        <dbReference type="EMBL" id="KAK2726574.1"/>
    </source>
</evidence>
<feature type="compositionally biased region" description="Polar residues" evidence="1">
    <location>
        <begin position="224"/>
        <end position="237"/>
    </location>
</feature>
<dbReference type="AlphaFoldDB" id="A0AA88IE26"/>
<protein>
    <submittedName>
        <fullName evidence="3">Uncharacterized protein</fullName>
    </submittedName>
</protein>